<protein>
    <submittedName>
        <fullName evidence="1">Uncharacterized protein</fullName>
    </submittedName>
</protein>
<name>A0A8H8Z2B8_9PROT</name>
<dbReference type="Proteomes" id="UP000601736">
    <property type="component" value="Unassembled WGS sequence"/>
</dbReference>
<dbReference type="EMBL" id="CAJNAP010000023">
    <property type="protein sequence ID" value="CAE6509596.1"/>
    <property type="molecule type" value="Genomic_DNA"/>
</dbReference>
<evidence type="ECO:0000313" key="2">
    <source>
        <dbReference type="Proteomes" id="UP000601736"/>
    </source>
</evidence>
<gene>
    <name evidence="1" type="ORF">NMYAN_30192</name>
</gene>
<organism evidence="1 2">
    <name type="scientific">Nitrosomonas nitrosa</name>
    <dbReference type="NCBI Taxonomy" id="52442"/>
    <lineage>
        <taxon>Bacteria</taxon>
        <taxon>Pseudomonadati</taxon>
        <taxon>Pseudomonadota</taxon>
        <taxon>Betaproteobacteria</taxon>
        <taxon>Nitrosomonadales</taxon>
        <taxon>Nitrosomonadaceae</taxon>
        <taxon>Nitrosomonas</taxon>
    </lineage>
</organism>
<accession>A0A8H8Z2B8</accession>
<comment type="caution">
    <text evidence="1">The sequence shown here is derived from an EMBL/GenBank/DDBJ whole genome shotgun (WGS) entry which is preliminary data.</text>
</comment>
<reference evidence="1" key="1">
    <citation type="submission" date="2021-02" db="EMBL/GenBank/DDBJ databases">
        <authorList>
            <person name="Han P."/>
        </authorList>
    </citation>
    <scope>NUCLEOTIDE SEQUENCE</scope>
    <source>
        <strain evidence="1">Nitrosomonas nitrosa 18-3D</strain>
    </source>
</reference>
<sequence length="50" mass="5661">MVAGFNQASDFSLRGCLKIVWIYSGRTCQAGFFDPFRKVEPLFASNDQKI</sequence>
<evidence type="ECO:0000313" key="1">
    <source>
        <dbReference type="EMBL" id="CAE6509596.1"/>
    </source>
</evidence>
<proteinExistence type="predicted"/>
<dbReference type="AlphaFoldDB" id="A0A8H8Z2B8"/>